<dbReference type="PRINTS" id="PR00892">
    <property type="entry name" value="RABGDI"/>
</dbReference>
<organism evidence="5 6">
    <name type="scientific">Geodia barretti</name>
    <name type="common">Barrett's horny sponge</name>
    <dbReference type="NCBI Taxonomy" id="519541"/>
    <lineage>
        <taxon>Eukaryota</taxon>
        <taxon>Metazoa</taxon>
        <taxon>Porifera</taxon>
        <taxon>Demospongiae</taxon>
        <taxon>Heteroscleromorpha</taxon>
        <taxon>Tetractinellida</taxon>
        <taxon>Astrophorina</taxon>
        <taxon>Geodiidae</taxon>
        <taxon>Geodia</taxon>
    </lineage>
</organism>
<evidence type="ECO:0000313" key="6">
    <source>
        <dbReference type="Proteomes" id="UP001174909"/>
    </source>
</evidence>
<dbReference type="SUPFAM" id="SSF51905">
    <property type="entry name" value="FAD/NAD(P)-binding domain"/>
    <property type="match status" value="2"/>
</dbReference>
<dbReference type="PANTHER" id="PTHR11787">
    <property type="entry name" value="RAB GDP-DISSOCIATION INHIBITOR"/>
    <property type="match status" value="1"/>
</dbReference>
<dbReference type="GO" id="GO:0007264">
    <property type="term" value="P:small GTPase-mediated signal transduction"/>
    <property type="evidence" value="ECO:0007669"/>
    <property type="project" value="InterPro"/>
</dbReference>
<feature type="region of interest" description="Disordered" evidence="3">
    <location>
        <begin position="752"/>
        <end position="776"/>
    </location>
</feature>
<dbReference type="InterPro" id="IPR018203">
    <property type="entry name" value="GDP_dissociation_inhibitor"/>
</dbReference>
<dbReference type="GO" id="GO:0005737">
    <property type="term" value="C:cytoplasm"/>
    <property type="evidence" value="ECO:0007669"/>
    <property type="project" value="TreeGrafter"/>
</dbReference>
<name>A0AA35SIX5_GEOBA</name>
<dbReference type="Gene3D" id="3.30.519.10">
    <property type="entry name" value="Guanine Nucleotide Dissociation Inhibitor, domain 2"/>
    <property type="match status" value="1"/>
</dbReference>
<feature type="domain" description="E3 UFM1-protein ligase 1-like" evidence="4">
    <location>
        <begin position="843"/>
        <end position="964"/>
    </location>
</feature>
<dbReference type="Pfam" id="PF23659">
    <property type="entry name" value="UFL1"/>
    <property type="match status" value="1"/>
</dbReference>
<comment type="caution">
    <text evidence="5">The sequence shown here is derived from an EMBL/GenBank/DDBJ whole genome shotgun (WGS) entry which is preliminary data.</text>
</comment>
<keyword evidence="2" id="KW-0343">GTPase activation</keyword>
<comment type="similarity">
    <text evidence="1">Belongs to the Rab GDI family.</text>
</comment>
<accession>A0AA35SIX5</accession>
<gene>
    <name evidence="5" type="ORF">GBAR_LOCUS17272</name>
</gene>
<dbReference type="AlphaFoldDB" id="A0AA35SIX5"/>
<evidence type="ECO:0000256" key="2">
    <source>
        <dbReference type="ARBA" id="ARBA00022468"/>
    </source>
</evidence>
<dbReference type="Gene3D" id="3.50.50.60">
    <property type="entry name" value="FAD/NAD(P)-binding domain"/>
    <property type="match status" value="1"/>
</dbReference>
<feature type="compositionally biased region" description="Basic and acidic residues" evidence="3">
    <location>
        <begin position="767"/>
        <end position="776"/>
    </location>
</feature>
<dbReference type="Pfam" id="PF25870">
    <property type="entry name" value="WHD_UFL1_5th"/>
    <property type="match status" value="1"/>
</dbReference>
<dbReference type="InterPro" id="IPR036188">
    <property type="entry name" value="FAD/NAD-bd_sf"/>
</dbReference>
<dbReference type="GO" id="GO:0005093">
    <property type="term" value="F:Rab GDP-dissociation inhibitor activity"/>
    <property type="evidence" value="ECO:0007669"/>
    <property type="project" value="InterPro"/>
</dbReference>
<dbReference type="InterPro" id="IPR000806">
    <property type="entry name" value="RabGDI"/>
</dbReference>
<dbReference type="Proteomes" id="UP001174909">
    <property type="component" value="Unassembled WGS sequence"/>
</dbReference>
<dbReference type="GO" id="GO:0005096">
    <property type="term" value="F:GTPase activator activity"/>
    <property type="evidence" value="ECO:0007669"/>
    <property type="project" value="UniProtKB-KW"/>
</dbReference>
<evidence type="ECO:0000259" key="4">
    <source>
        <dbReference type="Pfam" id="PF23659"/>
    </source>
</evidence>
<dbReference type="FunFam" id="3.50.50.60:FF:000158">
    <property type="entry name" value="Rab GDP dissociation inhibitor"/>
    <property type="match status" value="1"/>
</dbReference>
<dbReference type="EMBL" id="CASHTH010002482">
    <property type="protein sequence ID" value="CAI8030449.1"/>
    <property type="molecule type" value="Genomic_DNA"/>
</dbReference>
<evidence type="ECO:0000256" key="1">
    <source>
        <dbReference type="ARBA" id="ARBA00005593"/>
    </source>
</evidence>
<dbReference type="Gene3D" id="1.10.405.10">
    <property type="entry name" value="Guanine Nucleotide Dissociation Inhibitor, domain 1"/>
    <property type="match status" value="1"/>
</dbReference>
<dbReference type="FunFam" id="1.10.405.10:FF:000001">
    <property type="entry name" value="Rab GDP dissociation inhibitor"/>
    <property type="match status" value="1"/>
</dbReference>
<dbReference type="FunFam" id="3.30.519.10:FF:000014">
    <property type="entry name" value="Rab GDP dissociation inhibitor"/>
    <property type="match status" value="1"/>
</dbReference>
<keyword evidence="6" id="KW-1185">Reference proteome</keyword>
<dbReference type="PANTHER" id="PTHR11787:SF8">
    <property type="entry name" value="RAB GDP DISSOCIATION INHIBITOR"/>
    <property type="match status" value="1"/>
</dbReference>
<proteinExistence type="inferred from homology"/>
<evidence type="ECO:0000313" key="5">
    <source>
        <dbReference type="EMBL" id="CAI8030449.1"/>
    </source>
</evidence>
<evidence type="ECO:0000256" key="3">
    <source>
        <dbReference type="SAM" id="MobiDB-lite"/>
    </source>
</evidence>
<reference evidence="5" key="1">
    <citation type="submission" date="2023-03" db="EMBL/GenBank/DDBJ databases">
        <authorList>
            <person name="Steffen K."/>
            <person name="Cardenas P."/>
        </authorList>
    </citation>
    <scope>NUCLEOTIDE SEQUENCE</scope>
</reference>
<dbReference type="PRINTS" id="PR00891">
    <property type="entry name" value="RABGDIREP"/>
</dbReference>
<dbReference type="InterPro" id="IPR056580">
    <property type="entry name" value="Ufl1_dom"/>
</dbReference>
<dbReference type="Pfam" id="PF00996">
    <property type="entry name" value="GDI"/>
    <property type="match status" value="1"/>
</dbReference>
<dbReference type="GO" id="GO:0015031">
    <property type="term" value="P:protein transport"/>
    <property type="evidence" value="ECO:0007669"/>
    <property type="project" value="InterPro"/>
</dbReference>
<sequence>MDEKYDVIVLGTGLKECILSGLLSVSGKKVLHMDRNKYYGGASASLSPLEELYKHFAREEQPPQQMGRGRDWNVDLIPKFLMANGQLVKLLIHSGVTRYLEFKSVEGSYVYRKGGKIHKVPCNESEALSSSLMGIMEKRRFRNFVVWASDYDEKNPGTQKGIAPTAPMKAAFDKYGLDQNTIDFIGHALALYRDDKYIKEPCGPAIKRIQLYSESIQRYGKSPYLYPLYGLGELPQGFARLSAIYGGTYMLDKPVDEIVYEGGKVVGVKSKDEVAHTDCVIGDPSYFTDRVNKTGQVVRCICILSHPIPNTKDALSCQIIIPQNQVGRNSDIYISCVSFAHNVSTKGYYLAMVSTNVETSNPEEELSPGLAILGKIEQKFVSVQDIFEPTDNGLESRVFVSKSYDATTHFETTCDDVVDIFQRVTGEPFDFTKALNVDLSHIEVRISEMIKHDRSLTLLHGEIIERTYMQHLCEEIGDIIEETGEASLADLSRNFSLPINFLVKHIEVALENNTIRGQLDKSDTGIIFTEAYVKRYKSRIRGVFNAVTVPMAISSVVTEGKYQDKLFNAVLQQLISDRDICGYLKGRQDKAVYIPHIYVHNQNKWADSFLEANGFLEYDALSRLGIDDPREFVSRRYCDDEKSGDILLLSTCCVGKAVISRVEGVVEEVLGSGEWADAMPLLPSPCTPHDVELLLKNYLSVQPDLRIFGSILTTKTFMHNCCDLFKPTVAERAEKTASGRFSDALLLKERKPTSSRKGGGRKGGRGRGPDDPEEHGLKATSFMSLEEIATELTKSFPDCPTGFLTDVAAKIESSLQELYVRKVEECISTASQDTSASERRKRHSELQDKVQALWNMLQLFEKATSQFEGDTMVQLNRFLLRTVCSDLFILLLRYVAEDNSVNFPSDTAPNVQVQQKIIDLLPTPMKKKLTSVNMALNGKVAATFLALFKELCEEEYCGVLLKKLEKKKESNLF</sequence>
<dbReference type="GO" id="GO:0016192">
    <property type="term" value="P:vesicle-mediated transport"/>
    <property type="evidence" value="ECO:0007669"/>
    <property type="project" value="TreeGrafter"/>
</dbReference>
<protein>
    <submittedName>
        <fullName evidence="5">Rab GDP dissociation inhibitor alpha</fullName>
    </submittedName>
</protein>